<dbReference type="OrthoDB" id="6498821at2759"/>
<reference evidence="1 2" key="1">
    <citation type="journal article" date="2017" name="Gigascience">
        <title>Draft genome of the honey bee ectoparasitic mite, Tropilaelaps mercedesae, is shaped by the parasitic life history.</title>
        <authorList>
            <person name="Dong X."/>
            <person name="Armstrong S.D."/>
            <person name="Xia D."/>
            <person name="Makepeace B.L."/>
            <person name="Darby A.C."/>
            <person name="Kadowaki T."/>
        </authorList>
    </citation>
    <scope>NUCLEOTIDE SEQUENCE [LARGE SCALE GENOMIC DNA]</scope>
    <source>
        <strain evidence="1">Wuxi-XJTLU</strain>
    </source>
</reference>
<gene>
    <name evidence="1" type="ORF">BIW11_06183</name>
</gene>
<dbReference type="AlphaFoldDB" id="A0A1V9XZA6"/>
<evidence type="ECO:0000313" key="1">
    <source>
        <dbReference type="EMBL" id="OQR78782.1"/>
    </source>
</evidence>
<sequence>MSTSELSEFLNCALDSAPEGTKQKWDKMKALFHGRPPEDAIGRACQNAPTTGIAIVSSGSSISLLEGGDL</sequence>
<organism evidence="1 2">
    <name type="scientific">Tropilaelaps mercedesae</name>
    <dbReference type="NCBI Taxonomy" id="418985"/>
    <lineage>
        <taxon>Eukaryota</taxon>
        <taxon>Metazoa</taxon>
        <taxon>Ecdysozoa</taxon>
        <taxon>Arthropoda</taxon>
        <taxon>Chelicerata</taxon>
        <taxon>Arachnida</taxon>
        <taxon>Acari</taxon>
        <taxon>Parasitiformes</taxon>
        <taxon>Mesostigmata</taxon>
        <taxon>Gamasina</taxon>
        <taxon>Dermanyssoidea</taxon>
        <taxon>Laelapidae</taxon>
        <taxon>Tropilaelaps</taxon>
    </lineage>
</organism>
<dbReference type="EMBL" id="MNPL01001839">
    <property type="protein sequence ID" value="OQR78782.1"/>
    <property type="molecule type" value="Genomic_DNA"/>
</dbReference>
<evidence type="ECO:0000313" key="2">
    <source>
        <dbReference type="Proteomes" id="UP000192247"/>
    </source>
</evidence>
<dbReference type="InParanoid" id="A0A1V9XZA6"/>
<protein>
    <submittedName>
        <fullName evidence="1">Uncharacterized protein</fullName>
    </submittedName>
</protein>
<feature type="non-terminal residue" evidence="1">
    <location>
        <position position="70"/>
    </location>
</feature>
<comment type="caution">
    <text evidence="1">The sequence shown here is derived from an EMBL/GenBank/DDBJ whole genome shotgun (WGS) entry which is preliminary data.</text>
</comment>
<proteinExistence type="predicted"/>
<keyword evidence="2" id="KW-1185">Reference proteome</keyword>
<name>A0A1V9XZA6_9ACAR</name>
<dbReference type="Proteomes" id="UP000192247">
    <property type="component" value="Unassembled WGS sequence"/>
</dbReference>
<accession>A0A1V9XZA6</accession>